<comment type="caution">
    <text evidence="3">The sequence shown here is derived from an EMBL/GenBank/DDBJ whole genome shotgun (WGS) entry which is preliminary data.</text>
</comment>
<dbReference type="Pfam" id="PF03859">
    <property type="entry name" value="CG-1"/>
    <property type="match status" value="1"/>
</dbReference>
<dbReference type="AlphaFoldDB" id="A0A5A8CRL1"/>
<feature type="region of interest" description="Disordered" evidence="1">
    <location>
        <begin position="347"/>
        <end position="387"/>
    </location>
</feature>
<proteinExistence type="predicted"/>
<dbReference type="EMBL" id="VLTL01000190">
    <property type="protein sequence ID" value="KAA0154441.1"/>
    <property type="molecule type" value="Genomic_DNA"/>
</dbReference>
<feature type="compositionally biased region" description="Acidic residues" evidence="1">
    <location>
        <begin position="269"/>
        <end position="293"/>
    </location>
</feature>
<reference evidence="3 4" key="1">
    <citation type="submission" date="2019-07" db="EMBL/GenBank/DDBJ databases">
        <title>Genomes of Cafeteria roenbergensis.</title>
        <authorList>
            <person name="Fischer M.G."/>
            <person name="Hackl T."/>
            <person name="Roman M."/>
        </authorList>
    </citation>
    <scope>NUCLEOTIDE SEQUENCE [LARGE SCALE GENOMIC DNA]</scope>
    <source>
        <strain evidence="3 4">RCC970-E3</strain>
    </source>
</reference>
<accession>A0A5A8CRL1</accession>
<evidence type="ECO:0000313" key="3">
    <source>
        <dbReference type="EMBL" id="KAA0154441.1"/>
    </source>
</evidence>
<name>A0A5A8CRL1_CAFRO</name>
<feature type="compositionally biased region" description="Low complexity" evidence="1">
    <location>
        <begin position="352"/>
        <end position="367"/>
    </location>
</feature>
<dbReference type="GO" id="GO:0003677">
    <property type="term" value="F:DNA binding"/>
    <property type="evidence" value="ECO:0007669"/>
    <property type="project" value="InterPro"/>
</dbReference>
<sequence>MLDLARTTWLEGDQCYDLLVAGEATGLPILPKPQRKPPAGSVWLLQRRGRFRDDGYTWQSKPQRPAEAAHGSLRAHGSQPGPVRALHPEAGSSTGGRLLADPVVGRALGGPGAELTALQLKCIEAVDTCVPDGLPAEPDPGHIAAAEAAAASSPAGRHGGGQMDNVWDADADEDDDVDMDGGEGSDWDRLTGEMEAAGFPGADVPHGDGGIGSGASSPLLGSWGGRPDADRVEERRLLLDAVGSLPLHERYALALSFGHGHGDDHDHDDGSDDDDHGDDGSDDGDDDENDENDVCAGARGGAAAVGGSGSHGGSRCSTSILAAGGRVQGPSSGSAAGPDEAFGAEWQARSEGPSAASPGRASRGGASETSRDGFARAGCNASSGLPSRGRRSVFEEVVPGLNDDELATALHGAGVAGGGESGRAVRGAVEAAMGLMHSDERTAVETDARRIQRNVRMWLLRRNYRALRSAARRVQLALRARRERGQLSRAREATRTIQASIRGHLVRRDFALLRRQAAAAMVIQRALKSRARDAAE</sequence>
<evidence type="ECO:0000313" key="4">
    <source>
        <dbReference type="Proteomes" id="UP000324907"/>
    </source>
</evidence>
<evidence type="ECO:0000256" key="1">
    <source>
        <dbReference type="SAM" id="MobiDB-lite"/>
    </source>
</evidence>
<dbReference type="Proteomes" id="UP000324907">
    <property type="component" value="Unassembled WGS sequence"/>
</dbReference>
<dbReference type="SMART" id="SM00015">
    <property type="entry name" value="IQ"/>
    <property type="match status" value="2"/>
</dbReference>
<dbReference type="InterPro" id="IPR000048">
    <property type="entry name" value="IQ_motif_EF-hand-BS"/>
</dbReference>
<dbReference type="InterPro" id="IPR005559">
    <property type="entry name" value="CG-1_dom"/>
</dbReference>
<feature type="region of interest" description="Disordered" evidence="1">
    <location>
        <begin position="197"/>
        <end position="227"/>
    </location>
</feature>
<evidence type="ECO:0000259" key="2">
    <source>
        <dbReference type="Pfam" id="PF03859"/>
    </source>
</evidence>
<feature type="region of interest" description="Disordered" evidence="1">
    <location>
        <begin position="260"/>
        <end position="314"/>
    </location>
</feature>
<gene>
    <name evidence="3" type="ORF">FNF28_06825</name>
</gene>
<dbReference type="SUPFAM" id="SSF52540">
    <property type="entry name" value="P-loop containing nucleoside triphosphate hydrolases"/>
    <property type="match status" value="1"/>
</dbReference>
<feature type="compositionally biased region" description="Gly residues" evidence="1">
    <location>
        <begin position="298"/>
        <end position="312"/>
    </location>
</feature>
<feature type="domain" description="CG-1" evidence="2">
    <location>
        <begin position="5"/>
        <end position="64"/>
    </location>
</feature>
<dbReference type="InterPro" id="IPR027417">
    <property type="entry name" value="P-loop_NTPase"/>
</dbReference>
<dbReference type="PROSITE" id="PS50096">
    <property type="entry name" value="IQ"/>
    <property type="match status" value="2"/>
</dbReference>
<organism evidence="3 4">
    <name type="scientific">Cafeteria roenbergensis</name>
    <name type="common">Marine flagellate</name>
    <dbReference type="NCBI Taxonomy" id="33653"/>
    <lineage>
        <taxon>Eukaryota</taxon>
        <taxon>Sar</taxon>
        <taxon>Stramenopiles</taxon>
        <taxon>Bigyra</taxon>
        <taxon>Opalozoa</taxon>
        <taxon>Bicosoecida</taxon>
        <taxon>Cafeteriaceae</taxon>
        <taxon>Cafeteria</taxon>
    </lineage>
</organism>
<protein>
    <recommendedName>
        <fullName evidence="2">CG-1 domain-containing protein</fullName>
    </recommendedName>
</protein>
<dbReference type="Gene3D" id="1.20.5.190">
    <property type="match status" value="1"/>
</dbReference>
<feature type="region of interest" description="Disordered" evidence="1">
    <location>
        <begin position="54"/>
        <end position="96"/>
    </location>
</feature>
<dbReference type="Pfam" id="PF00612">
    <property type="entry name" value="IQ"/>
    <property type="match status" value="2"/>
</dbReference>